<name>A0AC58G2X5_DANRE</name>
<evidence type="ECO:0000313" key="1">
    <source>
        <dbReference type="Proteomes" id="UP000000437"/>
    </source>
</evidence>
<dbReference type="Proteomes" id="UP000000437">
    <property type="component" value="Chromosome 7"/>
</dbReference>
<dbReference type="RefSeq" id="XP_073764091.1">
    <property type="nucleotide sequence ID" value="XM_073907990.1"/>
</dbReference>
<accession>A0AC58G2X5</accession>
<organism evidence="1 2">
    <name type="scientific">Danio rerio</name>
    <name type="common">Zebrafish</name>
    <name type="synonym">Brachydanio rerio</name>
    <dbReference type="NCBI Taxonomy" id="7955"/>
    <lineage>
        <taxon>Eukaryota</taxon>
        <taxon>Metazoa</taxon>
        <taxon>Chordata</taxon>
        <taxon>Craniata</taxon>
        <taxon>Vertebrata</taxon>
        <taxon>Euteleostomi</taxon>
        <taxon>Actinopterygii</taxon>
        <taxon>Neopterygii</taxon>
        <taxon>Teleostei</taxon>
        <taxon>Ostariophysi</taxon>
        <taxon>Cypriniformes</taxon>
        <taxon>Danionidae</taxon>
        <taxon>Danioninae</taxon>
        <taxon>Danio</taxon>
    </lineage>
</organism>
<keyword evidence="1" id="KW-1185">Reference proteome</keyword>
<protein>
    <submittedName>
        <fullName evidence="2">Uncharacterized protein si:cabz01074944.1 isoform X1</fullName>
    </submittedName>
</protein>
<sequence length="322" mass="36241">MKVFQSSRRSIVGALLLFLLHGSCADDEVVHKAVGDSLDLPANQPKDNLNVEWKFNGDTFAEYEENQFKPVEQSLFPERIQQNNDNISVTIENLKHQDSGNFTIVAKKVGGRQHPTKLIVLHVHDRVKNVQIDYKISRLSKNCTFHLHCETLDDLNSSYSWSSDQGKSLGPQLNISLHPAESRKVSCTANNTVSQKSTEKTLVCTEESKYTGTGFRQELWLTISISILAIVILSGIIIACFRWRKRKGQTESEAGITVYEDVNPEGPAKKRTESVVNGMSIYETVDDIKVDKNLPQTIYDKLNYQRHPTVTASTSSPYQEVL</sequence>
<evidence type="ECO:0000313" key="2">
    <source>
        <dbReference type="RefSeq" id="XP_073764091.1"/>
    </source>
</evidence>
<gene>
    <name evidence="2" type="primary">si:cabz01074944.1</name>
</gene>
<proteinExistence type="predicted"/>
<reference evidence="2" key="1">
    <citation type="submission" date="2025-08" db="UniProtKB">
        <authorList>
            <consortium name="RefSeq"/>
        </authorList>
    </citation>
    <scope>IDENTIFICATION</scope>
    <source>
        <strain evidence="2">Tuebingen</strain>
        <tissue evidence="2">Fibroblasts and whole tissue</tissue>
    </source>
</reference>